<sequence>MRDLSLDQLRSFLTIVDLGGFSAAARHLNLSQPAVSVQIRELESRLGLRLLERLGKRAFPTAAGLELADHARALLAAGEAALAAMRRHRDGFLGKVRIGTGRATLTYLLPPVLRALRDQHPNIDVSVLTGTTLQMIEDIAANRIDIGVVTLPARHPGIEVTPIDERELVAIVPVEAGEPPPPHLGPGDLAGRPLVLEDLHSNLTTLALDWLAAGGVRPDPVLTYDSLEAVKAIVGTGLGYSILQAEAAVGGVAADRLHVRPLVPRLTRRLALAQRRDKPADRAFAIVREALLGLAAVKP</sequence>
<organism evidence="6 7">
    <name type="scientific">Zavarzinia compransoris</name>
    <dbReference type="NCBI Taxonomy" id="1264899"/>
    <lineage>
        <taxon>Bacteria</taxon>
        <taxon>Pseudomonadati</taxon>
        <taxon>Pseudomonadota</taxon>
        <taxon>Alphaproteobacteria</taxon>
        <taxon>Rhodospirillales</taxon>
        <taxon>Zavarziniaceae</taxon>
        <taxon>Zavarzinia</taxon>
    </lineage>
</organism>
<dbReference type="Pfam" id="PF00126">
    <property type="entry name" value="HTH_1"/>
    <property type="match status" value="1"/>
</dbReference>
<dbReference type="InterPro" id="IPR000847">
    <property type="entry name" value="LysR_HTH_N"/>
</dbReference>
<keyword evidence="2" id="KW-0805">Transcription regulation</keyword>
<evidence type="ECO:0000256" key="1">
    <source>
        <dbReference type="ARBA" id="ARBA00009437"/>
    </source>
</evidence>
<dbReference type="InterPro" id="IPR050950">
    <property type="entry name" value="HTH-type_LysR_regulators"/>
</dbReference>
<dbReference type="PRINTS" id="PR00039">
    <property type="entry name" value="HTHLYSR"/>
</dbReference>
<dbReference type="InterPro" id="IPR005119">
    <property type="entry name" value="LysR_subst-bd"/>
</dbReference>
<dbReference type="FunFam" id="1.10.10.10:FF:000001">
    <property type="entry name" value="LysR family transcriptional regulator"/>
    <property type="match status" value="1"/>
</dbReference>
<protein>
    <submittedName>
        <fullName evidence="6">LysR family transcriptional regulator</fullName>
    </submittedName>
</protein>
<name>A0A317E0W3_9PROT</name>
<evidence type="ECO:0000313" key="6">
    <source>
        <dbReference type="EMBL" id="PWR20589.1"/>
    </source>
</evidence>
<evidence type="ECO:0000259" key="5">
    <source>
        <dbReference type="PROSITE" id="PS50931"/>
    </source>
</evidence>
<keyword evidence="4" id="KW-0804">Transcription</keyword>
<proteinExistence type="inferred from homology"/>
<dbReference type="Proteomes" id="UP000246077">
    <property type="component" value="Unassembled WGS sequence"/>
</dbReference>
<dbReference type="SUPFAM" id="SSF53850">
    <property type="entry name" value="Periplasmic binding protein-like II"/>
    <property type="match status" value="1"/>
</dbReference>
<dbReference type="PANTHER" id="PTHR30419">
    <property type="entry name" value="HTH-TYPE TRANSCRIPTIONAL REGULATOR YBHD"/>
    <property type="match status" value="1"/>
</dbReference>
<comment type="caution">
    <text evidence="6">The sequence shown here is derived from an EMBL/GenBank/DDBJ whole genome shotgun (WGS) entry which is preliminary data.</text>
</comment>
<dbReference type="PANTHER" id="PTHR30419:SF29">
    <property type="entry name" value="LYSR-FAMILY TRANSCRIPTIONAL REGULATOR"/>
    <property type="match status" value="1"/>
</dbReference>
<dbReference type="PROSITE" id="PS50931">
    <property type="entry name" value="HTH_LYSR"/>
    <property type="match status" value="1"/>
</dbReference>
<evidence type="ECO:0000256" key="4">
    <source>
        <dbReference type="ARBA" id="ARBA00023163"/>
    </source>
</evidence>
<dbReference type="Gene3D" id="3.40.190.10">
    <property type="entry name" value="Periplasmic binding protein-like II"/>
    <property type="match status" value="2"/>
</dbReference>
<gene>
    <name evidence="6" type="ORF">DKG75_11310</name>
</gene>
<dbReference type="RefSeq" id="WP_109921233.1">
    <property type="nucleotide sequence ID" value="NZ_QGLF01000003.1"/>
</dbReference>
<reference evidence="7" key="1">
    <citation type="submission" date="2018-05" db="EMBL/GenBank/DDBJ databases">
        <title>Zavarzinia sp. HR-AS.</title>
        <authorList>
            <person name="Lee Y."/>
            <person name="Jeon C.O."/>
        </authorList>
    </citation>
    <scope>NUCLEOTIDE SEQUENCE [LARGE SCALE GENOMIC DNA]</scope>
    <source>
        <strain evidence="7">DSM 1231</strain>
    </source>
</reference>
<feature type="domain" description="HTH lysR-type" evidence="5">
    <location>
        <begin position="4"/>
        <end position="61"/>
    </location>
</feature>
<dbReference type="SUPFAM" id="SSF46785">
    <property type="entry name" value="Winged helix' DNA-binding domain"/>
    <property type="match status" value="1"/>
</dbReference>
<evidence type="ECO:0000313" key="7">
    <source>
        <dbReference type="Proteomes" id="UP000246077"/>
    </source>
</evidence>
<dbReference type="InterPro" id="IPR036388">
    <property type="entry name" value="WH-like_DNA-bd_sf"/>
</dbReference>
<dbReference type="AlphaFoldDB" id="A0A317E0W3"/>
<keyword evidence="7" id="KW-1185">Reference proteome</keyword>
<dbReference type="CDD" id="cd05466">
    <property type="entry name" value="PBP2_LTTR_substrate"/>
    <property type="match status" value="1"/>
</dbReference>
<dbReference type="EMBL" id="QGLF01000003">
    <property type="protein sequence ID" value="PWR20589.1"/>
    <property type="molecule type" value="Genomic_DNA"/>
</dbReference>
<accession>A0A317E0W3</accession>
<dbReference type="OrthoDB" id="7840053at2"/>
<dbReference type="GO" id="GO:0005829">
    <property type="term" value="C:cytosol"/>
    <property type="evidence" value="ECO:0007669"/>
    <property type="project" value="TreeGrafter"/>
</dbReference>
<dbReference type="Gene3D" id="1.10.10.10">
    <property type="entry name" value="Winged helix-like DNA-binding domain superfamily/Winged helix DNA-binding domain"/>
    <property type="match status" value="1"/>
</dbReference>
<dbReference type="GO" id="GO:0003677">
    <property type="term" value="F:DNA binding"/>
    <property type="evidence" value="ECO:0007669"/>
    <property type="project" value="UniProtKB-KW"/>
</dbReference>
<dbReference type="InterPro" id="IPR036390">
    <property type="entry name" value="WH_DNA-bd_sf"/>
</dbReference>
<comment type="similarity">
    <text evidence="1">Belongs to the LysR transcriptional regulatory family.</text>
</comment>
<dbReference type="Pfam" id="PF03466">
    <property type="entry name" value="LysR_substrate"/>
    <property type="match status" value="1"/>
</dbReference>
<evidence type="ECO:0000256" key="2">
    <source>
        <dbReference type="ARBA" id="ARBA00023015"/>
    </source>
</evidence>
<evidence type="ECO:0000256" key="3">
    <source>
        <dbReference type="ARBA" id="ARBA00023125"/>
    </source>
</evidence>
<dbReference type="GO" id="GO:0003700">
    <property type="term" value="F:DNA-binding transcription factor activity"/>
    <property type="evidence" value="ECO:0007669"/>
    <property type="project" value="InterPro"/>
</dbReference>
<keyword evidence="3" id="KW-0238">DNA-binding</keyword>